<comment type="catalytic activity">
    <reaction evidence="5">
        <text>a 5'-end (N(2),N(7)-dimethyl 5'-triphosphoguanosine)-ribonucleoside in snRNA + S-adenosyl-L-methionine = a 5'-end (N(2),N(2),N(7)-trimethyl 5'-triphosphoguanosine)-ribonucleoside in snRNA + S-adenosyl-L-homocysteine + H(+)</text>
        <dbReference type="Rhea" id="RHEA:78479"/>
        <dbReference type="Rhea" id="RHEA-COMP:19087"/>
        <dbReference type="Rhea" id="RHEA-COMP:19089"/>
        <dbReference type="ChEBI" id="CHEBI:15378"/>
        <dbReference type="ChEBI" id="CHEBI:57856"/>
        <dbReference type="ChEBI" id="CHEBI:59789"/>
        <dbReference type="ChEBI" id="CHEBI:167623"/>
        <dbReference type="ChEBI" id="CHEBI:172880"/>
    </reaction>
    <physiologicalReaction direction="left-to-right" evidence="5">
        <dbReference type="Rhea" id="RHEA:78480"/>
    </physiologicalReaction>
</comment>
<dbReference type="RefSeq" id="XP_006825585.1">
    <property type="nucleotide sequence ID" value="XM_006825522.1"/>
</dbReference>
<dbReference type="PANTHER" id="PTHR14741">
    <property type="entry name" value="S-ADENOSYLMETHIONINE-DEPENDENT METHYLTRANSFERASE RELATED"/>
    <property type="match status" value="1"/>
</dbReference>
<dbReference type="InterPro" id="IPR029063">
    <property type="entry name" value="SAM-dependent_MTases_sf"/>
</dbReference>
<feature type="region of interest" description="Disordered" evidence="8">
    <location>
        <begin position="655"/>
        <end position="686"/>
    </location>
</feature>
<evidence type="ECO:0000256" key="8">
    <source>
        <dbReference type="SAM" id="MobiDB-lite"/>
    </source>
</evidence>
<dbReference type="CDD" id="cd02440">
    <property type="entry name" value="AdoMet_MTases"/>
    <property type="match status" value="1"/>
</dbReference>
<sequence>MVMWSLVATVKVYWDGLDTSQHVHCYCTRAFINDRQFCVWGTEEGACMKEDLEGKLSICSPEDLVDLEKYPSNQDGNKPTNEKVNDSSDLSDQEVDMKSEKTDLGESDELLNDKEHSANQCGCINEHQFINPIMQSANENQCTNQTSHSANKHQCTNSTVLVNTNDLAYGSPVKPFEGEFIGEEDLMLKMGLPVTFLNSPRDLDEESRTMHLIDKLGKSERKKKKRRKRRNKKSRDQRLDEEYEAVYVESGTTNINNWEEYWAENGEVLLWQTWVERYPEFQESTAREDDNEKHLYVSPDELKNDDLEKLSNFEVKSGELRNSDLRNEDQINLETRNVEKTNSDILISDENLLVEEKEKNRDVELLPWKLHPCENEKWKTKWEEHFSEQYWYYHQWYDEWMRTQETDQSGCPDQACDQMGQSKDVLERLTFVDESIQDEERSCDLLYDVINQSEESSENCVMFNESHELHIKNSEHGAAHLKEGTCLLSCDMSCDNQSNKQETTVDTEHAQNTKKNQTLEYLPNNQLASQSDSLYLDTAVDTEHAQTSLSECIQSEGVCESEPLDTPGSVQYVSHMDDDICAKLNDDMKNIDIEEKTNDLKTDVCYNEKNGEPYDGNSKNGNGEESQITGSTQSQSNVGNTNTSVRNLHHCERSLKGHSDEDDSDPPEDLPIKYKRSHELDPDELQRQKKKVYKVLGFQADSQAKNYSGLPNVKCVNARYRDKTVKKKSKKLKKKQKATKLGNDDKDLNTRESDALQNVKKFLLSADDQNDIEADTLGSHHIVEGGVGVLEEEISSDSCNSSDETNLIKSIKGQCQHEYLNDFTENFAMGTGQQSPRNNDEKSNDIMGIEEKLLNETPSEGSRHVAKIPDELKDDLDIQKYWAQRYRLFSKFDDGIKMDREGWYSVTPEKIAAHIAERCQCDLIVDAFCGVGGNAIQFAHTCERVIAIDIDPMKIECARHNAEVYKVADRIEFITGDYMKLAPYIKADVVFLSPPWGGPDYLQAEVFDIDTMMDISGFDIIRETKKVTDNIALFMPRNANFDQLASLAGPGGRVEIEQNLLNKKLKTITAYYGELVMGW</sequence>
<gene>
    <name evidence="10" type="primary">LOC102802469</name>
</gene>
<evidence type="ECO:0000256" key="6">
    <source>
        <dbReference type="ARBA" id="ARBA00049075"/>
    </source>
</evidence>
<feature type="compositionally biased region" description="Basic residues" evidence="8">
    <location>
        <begin position="220"/>
        <end position="233"/>
    </location>
</feature>
<evidence type="ECO:0000313" key="10">
    <source>
        <dbReference type="RefSeq" id="XP_006825585.1"/>
    </source>
</evidence>
<accession>A0ABM0MZZ4</accession>
<evidence type="ECO:0000256" key="3">
    <source>
        <dbReference type="ARBA" id="ARBA00047418"/>
    </source>
</evidence>
<comment type="catalytic activity">
    <reaction evidence="6">
        <text>a 5'-end (N(7)-methyl 5'-triphosphoguanosine)-ribonucleoside in snRNA + S-adenosyl-L-methionine = a 5'-end (N(2),N(7)-dimethyl 5'-triphosphoguanosine)-ribonucleoside in snRNA + S-adenosyl-L-homocysteine + H(+)</text>
        <dbReference type="Rhea" id="RHEA:78471"/>
        <dbReference type="Rhea" id="RHEA-COMP:19085"/>
        <dbReference type="Rhea" id="RHEA-COMP:19087"/>
        <dbReference type="ChEBI" id="CHEBI:15378"/>
        <dbReference type="ChEBI" id="CHEBI:57856"/>
        <dbReference type="ChEBI" id="CHEBI:59789"/>
        <dbReference type="ChEBI" id="CHEBI:156461"/>
        <dbReference type="ChEBI" id="CHEBI:172880"/>
    </reaction>
    <physiologicalReaction direction="left-to-right" evidence="6">
        <dbReference type="Rhea" id="RHEA:78472"/>
    </physiologicalReaction>
</comment>
<comment type="catalytic activity">
    <reaction evidence="3">
        <text>a 5'-end (N(2),N(7)-dimethyl 5'-triphosphoguanosine)-ribonucleoside in snoRNA + S-adenosyl-L-methionine = a 5'-end (N(2),N(2),N(7)-trimethyl 5'-triphosphoguanosine)-ribonucleoside in snoRNA + S-adenosyl-L-homocysteine + H(+)</text>
        <dbReference type="Rhea" id="RHEA:78507"/>
        <dbReference type="Rhea" id="RHEA-COMP:19088"/>
        <dbReference type="Rhea" id="RHEA-COMP:19090"/>
        <dbReference type="ChEBI" id="CHEBI:15378"/>
        <dbReference type="ChEBI" id="CHEBI:57856"/>
        <dbReference type="ChEBI" id="CHEBI:59789"/>
        <dbReference type="ChEBI" id="CHEBI:167623"/>
        <dbReference type="ChEBI" id="CHEBI:172880"/>
    </reaction>
    <physiologicalReaction direction="left-to-right" evidence="3">
        <dbReference type="Rhea" id="RHEA:78508"/>
    </physiologicalReaction>
</comment>
<evidence type="ECO:0000256" key="4">
    <source>
        <dbReference type="ARBA" id="ARBA00048740"/>
    </source>
</evidence>
<dbReference type="Gene3D" id="3.40.50.150">
    <property type="entry name" value="Vaccinia Virus protein VP39"/>
    <property type="match status" value="1"/>
</dbReference>
<feature type="compositionally biased region" description="Basic and acidic residues" evidence="8">
    <location>
        <begin position="95"/>
        <end position="104"/>
    </location>
</feature>
<comment type="catalytic activity">
    <reaction evidence="4">
        <text>a 5'-end (N(7)-methyl 5'-triphosphoguanosine)-ribonucleoside in snoRNA + S-adenosyl-L-methionine = a 5'-end (N(2),N(7)-dimethyl 5'-triphosphoguanosine)-ribonucleoside in snoRNA + S-adenosyl-L-homocysteine + H(+)</text>
        <dbReference type="Rhea" id="RHEA:78475"/>
        <dbReference type="Rhea" id="RHEA-COMP:19086"/>
        <dbReference type="Rhea" id="RHEA-COMP:19088"/>
        <dbReference type="ChEBI" id="CHEBI:15378"/>
        <dbReference type="ChEBI" id="CHEBI:57856"/>
        <dbReference type="ChEBI" id="CHEBI:59789"/>
        <dbReference type="ChEBI" id="CHEBI:156461"/>
        <dbReference type="ChEBI" id="CHEBI:172880"/>
    </reaction>
    <physiologicalReaction direction="left-to-right" evidence="4">
        <dbReference type="Rhea" id="RHEA:78476"/>
    </physiologicalReaction>
</comment>
<protein>
    <recommendedName>
        <fullName evidence="1">Trimethylguanosine synthase</fullName>
    </recommendedName>
    <alternativeName>
        <fullName evidence="7">Cap-specific guanine-N(2) methyltransferase</fullName>
    </alternativeName>
</protein>
<dbReference type="InterPro" id="IPR019012">
    <property type="entry name" value="RNA_cap_Gua-N2-MeTrfase"/>
</dbReference>
<feature type="region of interest" description="Disordered" evidence="8">
    <location>
        <begin position="609"/>
        <end position="643"/>
    </location>
</feature>
<dbReference type="Pfam" id="PF09445">
    <property type="entry name" value="Methyltransf_15"/>
    <property type="match status" value="1"/>
</dbReference>
<feature type="compositionally biased region" description="Polar residues" evidence="8">
    <location>
        <begin position="617"/>
        <end position="643"/>
    </location>
</feature>
<evidence type="ECO:0000256" key="1">
    <source>
        <dbReference type="ARBA" id="ARBA00018517"/>
    </source>
</evidence>
<evidence type="ECO:0000256" key="7">
    <source>
        <dbReference type="ARBA" id="ARBA00049790"/>
    </source>
</evidence>
<feature type="region of interest" description="Disordered" evidence="8">
    <location>
        <begin position="215"/>
        <end position="239"/>
    </location>
</feature>
<feature type="region of interest" description="Disordered" evidence="8">
    <location>
        <begin position="68"/>
        <end position="104"/>
    </location>
</feature>
<dbReference type="GeneID" id="102802469"/>
<evidence type="ECO:0000256" key="2">
    <source>
        <dbReference type="ARBA" id="ARBA00025783"/>
    </source>
</evidence>
<keyword evidence="9" id="KW-1185">Reference proteome</keyword>
<proteinExistence type="inferred from homology"/>
<evidence type="ECO:0000256" key="5">
    <source>
        <dbReference type="ARBA" id="ARBA00048763"/>
    </source>
</evidence>
<feature type="region of interest" description="Disordered" evidence="8">
    <location>
        <begin position="726"/>
        <end position="749"/>
    </location>
</feature>
<feature type="compositionally biased region" description="Basic residues" evidence="8">
    <location>
        <begin position="726"/>
        <end position="738"/>
    </location>
</feature>
<dbReference type="PANTHER" id="PTHR14741:SF32">
    <property type="entry name" value="TRIMETHYLGUANOSINE SYNTHASE"/>
    <property type="match status" value="1"/>
</dbReference>
<evidence type="ECO:0000313" key="9">
    <source>
        <dbReference type="Proteomes" id="UP000694865"/>
    </source>
</evidence>
<dbReference type="Proteomes" id="UP000694865">
    <property type="component" value="Unplaced"/>
</dbReference>
<organism evidence="9 10">
    <name type="scientific">Saccoglossus kowalevskii</name>
    <name type="common">Acorn worm</name>
    <dbReference type="NCBI Taxonomy" id="10224"/>
    <lineage>
        <taxon>Eukaryota</taxon>
        <taxon>Metazoa</taxon>
        <taxon>Hemichordata</taxon>
        <taxon>Enteropneusta</taxon>
        <taxon>Harrimaniidae</taxon>
        <taxon>Saccoglossus</taxon>
    </lineage>
</organism>
<feature type="compositionally biased region" description="Basic and acidic residues" evidence="8">
    <location>
        <begin position="677"/>
        <end position="686"/>
    </location>
</feature>
<reference evidence="10" key="1">
    <citation type="submission" date="2025-08" db="UniProtKB">
        <authorList>
            <consortium name="RefSeq"/>
        </authorList>
    </citation>
    <scope>IDENTIFICATION</scope>
    <source>
        <tissue evidence="10">Testes</tissue>
    </source>
</reference>
<comment type="similarity">
    <text evidence="2">Belongs to the methyltransferase superfamily. Trimethylguanosine synthase family.</text>
</comment>
<dbReference type="SUPFAM" id="SSF53335">
    <property type="entry name" value="S-adenosyl-L-methionine-dependent methyltransferases"/>
    <property type="match status" value="1"/>
</dbReference>
<name>A0ABM0MZZ4_SACKO</name>